<keyword evidence="2 6" id="KW-0547">Nucleotide-binding</keyword>
<dbReference type="GO" id="GO:0003887">
    <property type="term" value="F:DNA-directed DNA polymerase activity"/>
    <property type="evidence" value="ECO:0007669"/>
    <property type="project" value="InterPro"/>
</dbReference>
<dbReference type="InterPro" id="IPR012337">
    <property type="entry name" value="RNaseH-like_sf"/>
</dbReference>
<dbReference type="NCBIfam" id="TIGR01407">
    <property type="entry name" value="dinG_rel"/>
    <property type="match status" value="1"/>
</dbReference>
<dbReference type="GO" id="GO:0003678">
    <property type="term" value="F:DNA helicase activity"/>
    <property type="evidence" value="ECO:0007669"/>
    <property type="project" value="TreeGrafter"/>
</dbReference>
<dbReference type="Pfam" id="PF13307">
    <property type="entry name" value="Helicase_C_2"/>
    <property type="match status" value="1"/>
</dbReference>
<accession>A0A078MBS2</accession>
<evidence type="ECO:0000256" key="4">
    <source>
        <dbReference type="ARBA" id="ARBA00022839"/>
    </source>
</evidence>
<dbReference type="PANTHER" id="PTHR11472">
    <property type="entry name" value="DNA REPAIR DEAD HELICASE RAD3/XP-D SUBFAMILY MEMBER"/>
    <property type="match status" value="1"/>
</dbReference>
<evidence type="ECO:0000259" key="9">
    <source>
        <dbReference type="PROSITE" id="PS51194"/>
    </source>
</evidence>
<protein>
    <recommendedName>
        <fullName evidence="6 7">3'-5' exonuclease DinG</fullName>
        <ecNumber evidence="6 7">3.1.-.-</ecNumber>
    </recommendedName>
</protein>
<dbReference type="HOGENOM" id="CLU_012117_1_0_9"/>
<dbReference type="InterPro" id="IPR036397">
    <property type="entry name" value="RNaseH_sf"/>
</dbReference>
<feature type="domain" description="Helicase ATP-binding" evidence="8">
    <location>
        <begin position="244"/>
        <end position="527"/>
    </location>
</feature>
<dbReference type="GO" id="GO:0008408">
    <property type="term" value="F:3'-5' exonuclease activity"/>
    <property type="evidence" value="ECO:0007669"/>
    <property type="project" value="UniProtKB-UniRule"/>
</dbReference>
<proteinExistence type="inferred from homology"/>
<dbReference type="EC" id="3.1.-.-" evidence="6 7"/>
<feature type="domain" description="Helicase C-terminal" evidence="9">
    <location>
        <begin position="731"/>
        <end position="906"/>
    </location>
</feature>
<dbReference type="SUPFAM" id="SSF52540">
    <property type="entry name" value="P-loop containing nucleoside triphosphate hydrolases"/>
    <property type="match status" value="2"/>
</dbReference>
<evidence type="ECO:0000256" key="1">
    <source>
        <dbReference type="ARBA" id="ARBA00022722"/>
    </source>
</evidence>
<dbReference type="InterPro" id="IPR001650">
    <property type="entry name" value="Helicase_C-like"/>
</dbReference>
<sequence>MGKTYAVVDIETTGHSSKNGDRMMQFAVVFVRDWQVVDRFTTFIHPERSIPLFIQDLTHITDEDVKTALPFTAHAKKIYELLTDCVFVAHNTDFDLPFLQAEFKRVGLPEWRGEKVDTVELAKILYPSALSYKLGDLAQDLGITLARAHRADEDALATAKLLIACYDKLRGLPQPTLEAMHRLSFNAKTDIAQLFFSVLAWKRTQLASEDFVQYGGLALKKLTQLQSQPTTLRYPATDEAKEKLLQHAWHNFEKRPAQFQMMDEIYQTLHTQGEVVIEASTGIGKTLGYLLPAISYAVSEGKQVAISVYTSHLVEQLFAEDLPKVEQLLGVKLAIAMVKGKRNYIDLTKVQTMLNYTERSYDETLTLLQVLVWLTETVTGDSNELNVSGGGQLVVDKLRKEQDSAPSKPFDYYNYALAQCKHATIIVTNHAMVLAHTEQAASVFAQVDGWIFDEAHQLIQAAMQRETQMFSYTYGKYIFGQIGSYEDDATFRLLYEASRKYERVSPFLLQEAERLFSRMVEQFDTVTNALAKNAMKHFPRKRDHKQTLFLPQLTIPLTYYTSVADAMQAWLTRALEITAQFSNELVQLAPSEQQILADWRYLVQQVQLMLHQWRALFIEVNPSNTAWLELDKRSVPSSLRIVQHPLDVAAVIQDAVTKLGKCARIFTSGTMTVPKQPTFITAQLGLSATTRVLQLHAPASYYAGASAFIVTDMPDIQQVPQHEYIEMVAYAITQTVRATEGRCFVLFTSQQMLRQTVELIQESELLQDYMLFAQGITSGSRMRILKSFQKFKRAVLFGTNSFWEGVDVPGDALASVIVVRLPFSAPEAPLFKAQAERITAAGHNAFYELSLPEAILRFKQGFGRLIRSSQDKGALIVLDRRIETKAYGKAFIAALPSIPVHKVPLTDMVLQLENWYNKNDER</sequence>
<dbReference type="CDD" id="cd06127">
    <property type="entry name" value="DEDDh"/>
    <property type="match status" value="1"/>
</dbReference>
<dbReference type="InterPro" id="IPR006555">
    <property type="entry name" value="ATP-dep_Helicase_C"/>
</dbReference>
<dbReference type="AlphaFoldDB" id="A0A078MBS2"/>
<keyword evidence="4 6" id="KW-0269">Exonuclease</keyword>
<evidence type="ECO:0000256" key="5">
    <source>
        <dbReference type="ARBA" id="ARBA00022840"/>
    </source>
</evidence>
<dbReference type="PROSITE" id="PS51194">
    <property type="entry name" value="HELICASE_CTER"/>
    <property type="match status" value="1"/>
</dbReference>
<comment type="similarity">
    <text evidence="6 7">Belongs to the helicase family. DinG subfamily. Type 2 sub-subfamily.</text>
</comment>
<dbReference type="SUPFAM" id="SSF53098">
    <property type="entry name" value="Ribonuclease H-like"/>
    <property type="match status" value="1"/>
</dbReference>
<dbReference type="PANTHER" id="PTHR11472:SF34">
    <property type="entry name" value="REGULATOR OF TELOMERE ELONGATION HELICASE 1"/>
    <property type="match status" value="1"/>
</dbReference>
<name>A0A078MBS2_9BACL</name>
<dbReference type="GO" id="GO:0006260">
    <property type="term" value="P:DNA replication"/>
    <property type="evidence" value="ECO:0007669"/>
    <property type="project" value="InterPro"/>
</dbReference>
<evidence type="ECO:0000313" key="10">
    <source>
        <dbReference type="EMBL" id="CEA04863.1"/>
    </source>
</evidence>
<comment type="function">
    <text evidence="6 7">3'-5' exonuclease.</text>
</comment>
<dbReference type="GO" id="GO:0003677">
    <property type="term" value="F:DNA binding"/>
    <property type="evidence" value="ECO:0007669"/>
    <property type="project" value="InterPro"/>
</dbReference>
<dbReference type="Gene3D" id="3.40.50.300">
    <property type="entry name" value="P-loop containing nucleotide triphosphate hydrolases"/>
    <property type="match status" value="2"/>
</dbReference>
<dbReference type="PATRIC" id="fig|1461583.4.peg.2100"/>
<keyword evidence="1 6" id="KW-0540">Nuclease</keyword>
<evidence type="ECO:0000256" key="2">
    <source>
        <dbReference type="ARBA" id="ARBA00022741"/>
    </source>
</evidence>
<dbReference type="GO" id="GO:0005524">
    <property type="term" value="F:ATP binding"/>
    <property type="evidence" value="ECO:0007669"/>
    <property type="project" value="UniProtKB-UniRule"/>
</dbReference>
<dbReference type="InterPro" id="IPR006054">
    <property type="entry name" value="DnaQ"/>
</dbReference>
<dbReference type="InterPro" id="IPR014013">
    <property type="entry name" value="Helic_SF1/SF2_ATP-bd_DinG/Rad3"/>
</dbReference>
<dbReference type="PROSITE" id="PS51193">
    <property type="entry name" value="HELICASE_ATP_BIND_2"/>
    <property type="match status" value="1"/>
</dbReference>
<dbReference type="HAMAP" id="MF_02206">
    <property type="entry name" value="DinG_exonucl"/>
    <property type="match status" value="1"/>
</dbReference>
<dbReference type="FunFam" id="3.30.420.10:FF:000045">
    <property type="entry name" value="3'-5' exonuclease DinG"/>
    <property type="match status" value="1"/>
</dbReference>
<dbReference type="SMART" id="SM00479">
    <property type="entry name" value="EXOIII"/>
    <property type="match status" value="1"/>
</dbReference>
<dbReference type="InterPro" id="IPR045028">
    <property type="entry name" value="DinG/Rad3-like"/>
</dbReference>
<evidence type="ECO:0000256" key="3">
    <source>
        <dbReference type="ARBA" id="ARBA00022801"/>
    </source>
</evidence>
<evidence type="ECO:0000256" key="6">
    <source>
        <dbReference type="HAMAP-Rule" id="MF_02206"/>
    </source>
</evidence>
<dbReference type="SMART" id="SM00491">
    <property type="entry name" value="HELICc2"/>
    <property type="match status" value="1"/>
</dbReference>
<feature type="binding site" evidence="6">
    <location>
        <begin position="279"/>
        <end position="286"/>
    </location>
    <ligand>
        <name>ATP</name>
        <dbReference type="ChEBI" id="CHEBI:30616"/>
    </ligand>
</feature>
<reference evidence="10" key="1">
    <citation type="submission" date="2014-07" db="EMBL/GenBank/DDBJ databases">
        <authorList>
            <person name="Urmite Genomes Urmite Genomes"/>
        </authorList>
    </citation>
    <scope>NUCLEOTIDE SEQUENCE</scope>
    <source>
        <strain evidence="10">13S34_air</strain>
    </source>
</reference>
<dbReference type="GO" id="GO:0016818">
    <property type="term" value="F:hydrolase activity, acting on acid anhydrides, in phosphorus-containing anhydrides"/>
    <property type="evidence" value="ECO:0007669"/>
    <property type="project" value="InterPro"/>
</dbReference>
<gene>
    <name evidence="10" type="primary">dinG_2</name>
    <name evidence="6 7" type="synonym">dinG</name>
    <name evidence="10" type="ORF">BN1050_02182</name>
</gene>
<dbReference type="InterPro" id="IPR027417">
    <property type="entry name" value="P-loop_NTPase"/>
</dbReference>
<feature type="short sequence motif" description="DEAH box" evidence="6">
    <location>
        <begin position="453"/>
        <end position="456"/>
    </location>
</feature>
<evidence type="ECO:0000256" key="7">
    <source>
        <dbReference type="RuleBase" id="RU364106"/>
    </source>
</evidence>
<dbReference type="EMBL" id="LN483076">
    <property type="protein sequence ID" value="CEA04863.1"/>
    <property type="molecule type" value="Genomic_DNA"/>
</dbReference>
<organism evidence="10">
    <name type="scientific">Metalysinibacillus saudimassiliensis</name>
    <dbReference type="NCBI Taxonomy" id="1461583"/>
    <lineage>
        <taxon>Bacteria</taxon>
        <taxon>Bacillati</taxon>
        <taxon>Bacillota</taxon>
        <taxon>Bacilli</taxon>
        <taxon>Bacillales</taxon>
        <taxon>Caryophanaceae</taxon>
        <taxon>Metalysinibacillus</taxon>
    </lineage>
</organism>
<dbReference type="InterPro" id="IPR011545">
    <property type="entry name" value="DEAD/DEAH_box_helicase_dom"/>
</dbReference>
<dbReference type="InterPro" id="IPR013520">
    <property type="entry name" value="Ribonucl_H"/>
</dbReference>
<keyword evidence="5 6" id="KW-0067">ATP-binding</keyword>
<evidence type="ECO:0000259" key="8">
    <source>
        <dbReference type="PROSITE" id="PS51193"/>
    </source>
</evidence>
<dbReference type="NCBIfam" id="NF005981">
    <property type="entry name" value="PRK08074.1"/>
    <property type="match status" value="1"/>
</dbReference>
<dbReference type="Pfam" id="PF00929">
    <property type="entry name" value="RNase_T"/>
    <property type="match status" value="1"/>
</dbReference>
<dbReference type="Pfam" id="PF00270">
    <property type="entry name" value="DEAD"/>
    <property type="match status" value="1"/>
</dbReference>
<dbReference type="InterPro" id="IPR006310">
    <property type="entry name" value="DinG"/>
</dbReference>
<dbReference type="NCBIfam" id="TIGR00573">
    <property type="entry name" value="dnaq"/>
    <property type="match status" value="1"/>
</dbReference>
<dbReference type="Gene3D" id="3.30.420.10">
    <property type="entry name" value="Ribonuclease H-like superfamily/Ribonuclease H"/>
    <property type="match status" value="1"/>
</dbReference>
<keyword evidence="3 6" id="KW-0378">Hydrolase</keyword>